<organism evidence="2">
    <name type="scientific">Panicum hallii</name>
    <dbReference type="NCBI Taxonomy" id="206008"/>
    <lineage>
        <taxon>Eukaryota</taxon>
        <taxon>Viridiplantae</taxon>
        <taxon>Streptophyta</taxon>
        <taxon>Embryophyta</taxon>
        <taxon>Tracheophyta</taxon>
        <taxon>Spermatophyta</taxon>
        <taxon>Magnoliopsida</taxon>
        <taxon>Liliopsida</taxon>
        <taxon>Poales</taxon>
        <taxon>Poaceae</taxon>
        <taxon>PACMAD clade</taxon>
        <taxon>Panicoideae</taxon>
        <taxon>Panicodae</taxon>
        <taxon>Paniceae</taxon>
        <taxon>Panicinae</taxon>
        <taxon>Panicum</taxon>
        <taxon>Panicum sect. Panicum</taxon>
    </lineage>
</organism>
<reference evidence="2" key="1">
    <citation type="submission" date="2018-04" db="EMBL/GenBank/DDBJ databases">
        <title>WGS assembly of Panicum hallii.</title>
        <authorList>
            <person name="Lovell J."/>
            <person name="Jenkins J."/>
            <person name="Lowry D."/>
            <person name="Mamidi S."/>
            <person name="Sreedasyam A."/>
            <person name="Weng X."/>
            <person name="Barry K."/>
            <person name="Bonette J."/>
            <person name="Campitelli B."/>
            <person name="Daum C."/>
            <person name="Gordon S."/>
            <person name="Gould B."/>
            <person name="Lipzen A."/>
            <person name="Macqueen A."/>
            <person name="Palacio-Mejia J."/>
            <person name="Plott C."/>
            <person name="Shakirov E."/>
            <person name="Shu S."/>
            <person name="Yoshinaga Y."/>
            <person name="Zane M."/>
            <person name="Rokhsar D."/>
            <person name="Grimwood J."/>
            <person name="Schmutz J."/>
            <person name="Juenger T."/>
        </authorList>
    </citation>
    <scope>NUCLEOTIDE SEQUENCE [LARGE SCALE GENOMIC DNA]</scope>
    <source>
        <strain evidence="2">FIL2</strain>
    </source>
</reference>
<dbReference type="Proteomes" id="UP000243499">
    <property type="component" value="Chromosome 1"/>
</dbReference>
<sequence length="114" mass="12683">MQTPQPPAVADPALTLPTNVFNSDDSDTQTETDPSDDEFRGYILPVPRGPALHIFGHADGTFGCLVCPDLGHRWTRPNEVKDHIVGKANSSTPRAENKRRYSHHRVLARNEGWI</sequence>
<accession>A0A2T8KW40</accession>
<protein>
    <submittedName>
        <fullName evidence="2">Uncharacterized protein</fullName>
    </submittedName>
</protein>
<dbReference type="Gramene" id="PVH66393">
    <property type="protein sequence ID" value="PVH66393"/>
    <property type="gene ID" value="PAHAL_1G233500"/>
</dbReference>
<dbReference type="EMBL" id="CM008046">
    <property type="protein sequence ID" value="PVH66393.1"/>
    <property type="molecule type" value="Genomic_DNA"/>
</dbReference>
<evidence type="ECO:0000313" key="2">
    <source>
        <dbReference type="EMBL" id="PVH66393.1"/>
    </source>
</evidence>
<name>A0A2T8KW40_9POAL</name>
<proteinExistence type="predicted"/>
<gene>
    <name evidence="2" type="ORF">PAHAL_1G233500</name>
</gene>
<dbReference type="AlphaFoldDB" id="A0A2T8KW40"/>
<feature type="region of interest" description="Disordered" evidence="1">
    <location>
        <begin position="1"/>
        <end position="38"/>
    </location>
</feature>
<evidence type="ECO:0000256" key="1">
    <source>
        <dbReference type="SAM" id="MobiDB-lite"/>
    </source>
</evidence>
<feature type="compositionally biased region" description="Acidic residues" evidence="1">
    <location>
        <begin position="24"/>
        <end position="36"/>
    </location>
</feature>